<protein>
    <submittedName>
        <fullName evidence="1">Uncharacterized protein</fullName>
    </submittedName>
</protein>
<dbReference type="AlphaFoldDB" id="A0AAV4UJ25"/>
<name>A0AAV4UJ25_CAEEX</name>
<comment type="caution">
    <text evidence="1">The sequence shown here is derived from an EMBL/GenBank/DDBJ whole genome shotgun (WGS) entry which is preliminary data.</text>
</comment>
<organism evidence="1 2">
    <name type="scientific">Caerostris extrusa</name>
    <name type="common">Bark spider</name>
    <name type="synonym">Caerostris bankana</name>
    <dbReference type="NCBI Taxonomy" id="172846"/>
    <lineage>
        <taxon>Eukaryota</taxon>
        <taxon>Metazoa</taxon>
        <taxon>Ecdysozoa</taxon>
        <taxon>Arthropoda</taxon>
        <taxon>Chelicerata</taxon>
        <taxon>Arachnida</taxon>
        <taxon>Araneae</taxon>
        <taxon>Araneomorphae</taxon>
        <taxon>Entelegynae</taxon>
        <taxon>Araneoidea</taxon>
        <taxon>Araneidae</taxon>
        <taxon>Caerostris</taxon>
    </lineage>
</organism>
<proteinExistence type="predicted"/>
<evidence type="ECO:0000313" key="2">
    <source>
        <dbReference type="Proteomes" id="UP001054945"/>
    </source>
</evidence>
<gene>
    <name evidence="1" type="ORF">CEXT_299861</name>
</gene>
<keyword evidence="2" id="KW-1185">Reference proteome</keyword>
<sequence>MLISATQICPLELMCRISFNFNDGRIAQITLIIKVINSFKPHHDEIFQYKLVPKPKDSMEDTTRCFPRRKNTALRREPT</sequence>
<reference evidence="1 2" key="1">
    <citation type="submission" date="2021-06" db="EMBL/GenBank/DDBJ databases">
        <title>Caerostris extrusa draft genome.</title>
        <authorList>
            <person name="Kono N."/>
            <person name="Arakawa K."/>
        </authorList>
    </citation>
    <scope>NUCLEOTIDE SEQUENCE [LARGE SCALE GENOMIC DNA]</scope>
</reference>
<accession>A0AAV4UJ25</accession>
<evidence type="ECO:0000313" key="1">
    <source>
        <dbReference type="EMBL" id="GIY57736.1"/>
    </source>
</evidence>
<dbReference type="EMBL" id="BPLR01012953">
    <property type="protein sequence ID" value="GIY57736.1"/>
    <property type="molecule type" value="Genomic_DNA"/>
</dbReference>
<dbReference type="Proteomes" id="UP001054945">
    <property type="component" value="Unassembled WGS sequence"/>
</dbReference>